<comment type="caution">
    <text evidence="1">The sequence shown here is derived from an EMBL/GenBank/DDBJ whole genome shotgun (WGS) entry which is preliminary data.</text>
</comment>
<dbReference type="PANTHER" id="PTHR33706:SF1">
    <property type="entry name" value="TPR REPEAT PROTEIN"/>
    <property type="match status" value="1"/>
</dbReference>
<dbReference type="AlphaFoldDB" id="A0A8S1S271"/>
<evidence type="ECO:0000313" key="2">
    <source>
        <dbReference type="Proteomes" id="UP000689195"/>
    </source>
</evidence>
<proteinExistence type="predicted"/>
<dbReference type="Proteomes" id="UP000689195">
    <property type="component" value="Unassembled WGS sequence"/>
</dbReference>
<dbReference type="EMBL" id="CAJJDO010000002">
    <property type="protein sequence ID" value="CAD8133747.1"/>
    <property type="molecule type" value="Genomic_DNA"/>
</dbReference>
<organism evidence="1 2">
    <name type="scientific">Paramecium pentaurelia</name>
    <dbReference type="NCBI Taxonomy" id="43138"/>
    <lineage>
        <taxon>Eukaryota</taxon>
        <taxon>Sar</taxon>
        <taxon>Alveolata</taxon>
        <taxon>Ciliophora</taxon>
        <taxon>Intramacronucleata</taxon>
        <taxon>Oligohymenophorea</taxon>
        <taxon>Peniculida</taxon>
        <taxon>Parameciidae</taxon>
        <taxon>Paramecium</taxon>
    </lineage>
</organism>
<reference evidence="1" key="1">
    <citation type="submission" date="2021-01" db="EMBL/GenBank/DDBJ databases">
        <authorList>
            <consortium name="Genoscope - CEA"/>
            <person name="William W."/>
        </authorList>
    </citation>
    <scope>NUCLEOTIDE SEQUENCE</scope>
</reference>
<name>A0A8S1S271_9CILI</name>
<sequence>MGIICSKDQNVVKEIPQMITSVEENRLQIIRNDQLSVIQEFQCAIWRNLSLKWKQKKLQISLTQNNDIKYVLNGKSEYMQVQAMKNRDVLKFQASPEVLKKLEKLKYVEKWGNSIPQFKKVQQMTVNWNSQKLIEIGGCYNQDGLKLGLWKELSQYYWTKAQIYEVGEYFNNLRTKRWVFLNYNEIIGGGYYNSDGQKVGKWREIDEFSKQSYVICVGEYKNGKKVGIWDFCLEENRYISQIIGCGQYIDQCEDGTLKNGKWYELGKGFFSYSQILLEGLYKMGKKYGRWNLFIQDTKMYIFELYNNALLKFSGGGSYDEINGQCEVKNGRWVEQSDCYSYYKKMLYAGEYNNNKKIGRWDILFDFDSRYQFKLVGGGTYTLQEGLSSVKNGKWIELNDSFREQSQVTYVGEYNNNNKIGRWDTCYSDFWHTIQIGGGYYCENDSIKIGRWIEQSDDYGEKSNVTYEGEYNNNQKEGKWDIQYYDEFLKKKIKIFGGCYKYAKGLGTIKSGMWVEIRMNLSFQKFFIFQGEYHNNLKIGQWKKLQKYDRIFQICENLNFDQQGKLIYQSGKNSQIMFAGEFKNGKKVGRWDSFYKLFIHNPYKLIGGGQYQEVNNGDSIKIGKWIELSDGFYGQSQVIYNGEYKNGNKVGEWDITYRRKENNSFLYIGGGKYLYDEKVGSIKIGKWRELSERFYSGSQVIYDGNYINGQKFGRWNLRYRKDGLDNFDIIGGGLYDINKELGSIKIGSWIEVNDGFYSEAQFTYNGQYLDNKKFGRWDIMYCGGGSYSIIQSLDSVKTGKWIELSDGFFSKSQIIFQGEYMNGQKYGKWDILFRQKISEPFKQIGGGSYDFEEKLGSIKNGRWVEQTDDYGYGIGLFEAFHIGEYKQGKKVGIWVELRKLKDRMEEGFKQTNEVNYNN</sequence>
<gene>
    <name evidence="1" type="ORF">PPENT_87.1.T0020590</name>
</gene>
<protein>
    <submittedName>
        <fullName evidence="1">Uncharacterized protein</fullName>
    </submittedName>
</protein>
<dbReference type="OrthoDB" id="298777at2759"/>
<keyword evidence="2" id="KW-1185">Reference proteome</keyword>
<evidence type="ECO:0000313" key="1">
    <source>
        <dbReference type="EMBL" id="CAD8133747.1"/>
    </source>
</evidence>
<accession>A0A8S1S271</accession>
<dbReference type="PANTHER" id="PTHR33706">
    <property type="entry name" value="MORN VARIANT REPEAT PROTEIN"/>
    <property type="match status" value="1"/>
</dbReference>